<sequence length="107" mass="12228">MHCLHQCKMGAKPKVYKIYERNEKINVGQSGTYKAVHQNGQLAPQHSARYDEPREYPQYKGYVDPNIQSPSFKRLQQYTGLDQSSEEAPPGNCKFLKPPEFAVSPEV</sequence>
<evidence type="ECO:0000313" key="2">
    <source>
        <dbReference type="Proteomes" id="UP000887565"/>
    </source>
</evidence>
<dbReference type="AlphaFoldDB" id="A0A915L4V7"/>
<feature type="region of interest" description="Disordered" evidence="1">
    <location>
        <begin position="80"/>
        <end position="107"/>
    </location>
</feature>
<name>A0A915L4V7_ROMCU</name>
<accession>A0A915L4V7</accession>
<protein>
    <submittedName>
        <fullName evidence="3">Uncharacterized protein</fullName>
    </submittedName>
</protein>
<proteinExistence type="predicted"/>
<reference evidence="3" key="1">
    <citation type="submission" date="2022-11" db="UniProtKB">
        <authorList>
            <consortium name="WormBaseParasite"/>
        </authorList>
    </citation>
    <scope>IDENTIFICATION</scope>
</reference>
<dbReference type="Proteomes" id="UP000887565">
    <property type="component" value="Unplaced"/>
</dbReference>
<organism evidence="2 3">
    <name type="scientific">Romanomermis culicivorax</name>
    <name type="common">Nematode worm</name>
    <dbReference type="NCBI Taxonomy" id="13658"/>
    <lineage>
        <taxon>Eukaryota</taxon>
        <taxon>Metazoa</taxon>
        <taxon>Ecdysozoa</taxon>
        <taxon>Nematoda</taxon>
        <taxon>Enoplea</taxon>
        <taxon>Dorylaimia</taxon>
        <taxon>Mermithida</taxon>
        <taxon>Mermithoidea</taxon>
        <taxon>Mermithidae</taxon>
        <taxon>Romanomermis</taxon>
    </lineage>
</organism>
<evidence type="ECO:0000256" key="1">
    <source>
        <dbReference type="SAM" id="MobiDB-lite"/>
    </source>
</evidence>
<keyword evidence="2" id="KW-1185">Reference proteome</keyword>
<dbReference type="WBParaSite" id="nRc.2.0.1.t44810-RA">
    <property type="protein sequence ID" value="nRc.2.0.1.t44810-RA"/>
    <property type="gene ID" value="nRc.2.0.1.g44810"/>
</dbReference>
<evidence type="ECO:0000313" key="3">
    <source>
        <dbReference type="WBParaSite" id="nRc.2.0.1.t44810-RA"/>
    </source>
</evidence>